<reference evidence="5" key="1">
    <citation type="journal article" date="2018" name="DNA Res.">
        <title>Multiple hybrid de novo genome assembly of finger millet, an orphan allotetraploid crop.</title>
        <authorList>
            <person name="Hatakeyama M."/>
            <person name="Aluri S."/>
            <person name="Balachadran M.T."/>
            <person name="Sivarajan S.R."/>
            <person name="Patrignani A."/>
            <person name="Gruter S."/>
            <person name="Poveda L."/>
            <person name="Shimizu-Inatsugi R."/>
            <person name="Baeten J."/>
            <person name="Francoijs K.J."/>
            <person name="Nataraja K.N."/>
            <person name="Reddy Y.A.N."/>
            <person name="Phadnis S."/>
            <person name="Ravikumar R.L."/>
            <person name="Schlapbach R."/>
            <person name="Sreeman S.M."/>
            <person name="Shimizu K.K."/>
        </authorList>
    </citation>
    <scope>NUCLEOTIDE SEQUENCE</scope>
</reference>
<feature type="domain" description="AARP2CN" evidence="3">
    <location>
        <begin position="186"/>
        <end position="263"/>
    </location>
</feature>
<dbReference type="Pfam" id="PF04950">
    <property type="entry name" value="RIBIOP_C"/>
    <property type="match status" value="2"/>
</dbReference>
<dbReference type="GO" id="GO:0000479">
    <property type="term" value="P:endonucleolytic cleavage of tricistronic rRNA transcript (SSU-rRNA, 5.8S rRNA, LSU-rRNA)"/>
    <property type="evidence" value="ECO:0007669"/>
    <property type="project" value="TreeGrafter"/>
</dbReference>
<feature type="compositionally biased region" description="Basic residues" evidence="2">
    <location>
        <begin position="935"/>
        <end position="944"/>
    </location>
</feature>
<dbReference type="GO" id="GO:0034511">
    <property type="term" value="F:U3 snoRNA binding"/>
    <property type="evidence" value="ECO:0007669"/>
    <property type="project" value="TreeGrafter"/>
</dbReference>
<dbReference type="GO" id="GO:0005634">
    <property type="term" value="C:nucleus"/>
    <property type="evidence" value="ECO:0007669"/>
    <property type="project" value="InterPro"/>
</dbReference>
<name>A0AAV5EFM2_ELECO</name>
<evidence type="ECO:0000256" key="1">
    <source>
        <dbReference type="ARBA" id="ARBA00038288"/>
    </source>
</evidence>
<comment type="caution">
    <text evidence="5">The sequence shown here is derived from an EMBL/GenBank/DDBJ whole genome shotgun (WGS) entry which is preliminary data.</text>
</comment>
<dbReference type="InterPro" id="IPR039761">
    <property type="entry name" value="Bms1/Tsr1"/>
</dbReference>
<dbReference type="PANTHER" id="PTHR12858">
    <property type="entry name" value="RIBOSOME BIOGENESIS PROTEIN"/>
    <property type="match status" value="1"/>
</dbReference>
<evidence type="ECO:0000259" key="3">
    <source>
        <dbReference type="SMART" id="SM00785"/>
    </source>
</evidence>
<evidence type="ECO:0000256" key="2">
    <source>
        <dbReference type="SAM" id="MobiDB-lite"/>
    </source>
</evidence>
<dbReference type="InterPro" id="IPR056866">
    <property type="entry name" value="Znf_WRKY19"/>
</dbReference>
<proteinExistence type="inferred from homology"/>
<accession>A0AAV5EFM2</accession>
<dbReference type="Pfam" id="PF24906">
    <property type="entry name" value="Zf_WRKY19"/>
    <property type="match status" value="2"/>
</dbReference>
<dbReference type="Proteomes" id="UP001054889">
    <property type="component" value="Unassembled WGS sequence"/>
</dbReference>
<feature type="region of interest" description="Disordered" evidence="2">
    <location>
        <begin position="922"/>
        <end position="963"/>
    </location>
</feature>
<evidence type="ECO:0000259" key="4">
    <source>
        <dbReference type="SMART" id="SM01362"/>
    </source>
</evidence>
<gene>
    <name evidence="5" type="primary">gb08397</name>
    <name evidence="5" type="ORF">PR202_gb08397</name>
</gene>
<feature type="compositionally biased region" description="Basic residues" evidence="2">
    <location>
        <begin position="10"/>
        <end position="26"/>
    </location>
</feature>
<feature type="compositionally biased region" description="Basic and acidic residues" evidence="2">
    <location>
        <begin position="27"/>
        <end position="39"/>
    </location>
</feature>
<feature type="region of interest" description="Disordered" evidence="2">
    <location>
        <begin position="352"/>
        <end position="376"/>
    </location>
</feature>
<dbReference type="PANTHER" id="PTHR12858:SF1">
    <property type="entry name" value="PRE-RRNA-PROCESSING PROTEIN TSR1 HOMOLOG"/>
    <property type="match status" value="1"/>
</dbReference>
<organism evidence="5 6">
    <name type="scientific">Eleusine coracana subsp. coracana</name>
    <dbReference type="NCBI Taxonomy" id="191504"/>
    <lineage>
        <taxon>Eukaryota</taxon>
        <taxon>Viridiplantae</taxon>
        <taxon>Streptophyta</taxon>
        <taxon>Embryophyta</taxon>
        <taxon>Tracheophyta</taxon>
        <taxon>Spermatophyta</taxon>
        <taxon>Magnoliopsida</taxon>
        <taxon>Liliopsida</taxon>
        <taxon>Poales</taxon>
        <taxon>Poaceae</taxon>
        <taxon>PACMAD clade</taxon>
        <taxon>Chloridoideae</taxon>
        <taxon>Cynodonteae</taxon>
        <taxon>Eleusininae</taxon>
        <taxon>Eleusine</taxon>
    </lineage>
</organism>
<sequence length="1051" mass="115831">MGGGRAQVNKPHKTRFTSKASRHAHKVDKVRGGKSETSHRAAVKGARAARVQRSKALNLKIGDYSTEILLFAYNILIKIRDQKRAAVLKEKRSSTGSSSAPRVIVLVGLSSSADVGSLAADLLTFVGGGDGKPTSSTVTSPTYKLRTTDLPPDSKNRQDLKKAATSFLSSELPEDCKYYLADTKDDLHKFMWLFKEQHLSSPHWRTQRPYVMSEKAWIKSDDSTGLCTLLVSGYLRVHNLSVNQLVGAGDFQLGQIDVLKDPCPVSERKSSDVMETEDSGDQIVNTFVADPSNQEPLLVENVPDPIAGEQTWPTEEEMKEADISNKQRKLVKRKLPPGTSEYQVCNAIKESIPVAQTDNDDEDGDSDNDSQDGSGMVIDELDHLDQGSDGSDIDAMSHFTAKFDEETGTEMADDENLTREQIETEIKKIKEANADDEEFPDEVETPLDVPAKKRFAKYRGLKSFRTSSWDPKESLPPGYARIFAFDNFTRTQKHVLAKVSELDRGTKDCAQVGSYVRLHVKNVPIDVASKLCHPSRRIPLAVSGLLQHESKMSVLHFRDGEQPAIAAVGSLKCVDPDRIILKKIVLTGYPQRVSKLKAMVRYMFHNPEDVRWFKPVELWTKHGRRGRIKETVGTHEKAQHLSFMGHDHMVRIKMHMAEDSRVDRKCCQEPGCNEVVDGRVMYCKIHGGGLSRQQLSHLQSGHESSGFFVAPVKGNQFNENVSSTVTCNEQEAHVKYEGDDRFKLKDSSRNTQGETTQYVFRGAGMPCKHENCSKQAQENAIYCKLHSGVNKGCMVRGCTRGAHGGTPLCIGHGGGKRCIIPGCPNAACGQGRSDRCVRHGGGKRCKFDGCAKGAQGNTDYCIRHGGGRRCKHEGCTKSAQGRTDFCIRHGGGSRCKFQGCSTSAKWGTDFCSIHRKNLLGGDNGIPEALPASSEKKRRAKKPKKAAQPSGVAQENVTTAATAGSSTQQMGVLRIATGAPNHDMLTMGVTFTGQVAIAPPHVVAPLSMKSPTPLDQWFQRRQRQEQAGQCWVCRKMVVVHRDVCRCIATLVF</sequence>
<dbReference type="EMBL" id="BQKI01000075">
    <property type="protein sequence ID" value="GJN20956.1"/>
    <property type="molecule type" value="Genomic_DNA"/>
</dbReference>
<dbReference type="GO" id="GO:0003924">
    <property type="term" value="F:GTPase activity"/>
    <property type="evidence" value="ECO:0007669"/>
    <property type="project" value="TreeGrafter"/>
</dbReference>
<evidence type="ECO:0000313" key="6">
    <source>
        <dbReference type="Proteomes" id="UP001054889"/>
    </source>
</evidence>
<keyword evidence="6" id="KW-1185">Reference proteome</keyword>
<evidence type="ECO:0000313" key="5">
    <source>
        <dbReference type="EMBL" id="GJN20956.1"/>
    </source>
</evidence>
<feature type="domain" description="Ribosome biogenesis protein BMS1/TSR1 C-terminal" evidence="4">
    <location>
        <begin position="442"/>
        <end position="635"/>
    </location>
</feature>
<feature type="compositionally biased region" description="Polar residues" evidence="2">
    <location>
        <begin position="133"/>
        <end position="142"/>
    </location>
</feature>
<feature type="compositionally biased region" description="Acidic residues" evidence="2">
    <location>
        <begin position="358"/>
        <end position="370"/>
    </location>
</feature>
<dbReference type="InterPro" id="IPR012948">
    <property type="entry name" value="AARP2CN"/>
</dbReference>
<protein>
    <submittedName>
        <fullName evidence="5">Uncharacterized protein</fullName>
    </submittedName>
</protein>
<dbReference type="GO" id="GO:0030688">
    <property type="term" value="C:preribosome, small subunit precursor"/>
    <property type="evidence" value="ECO:0007669"/>
    <property type="project" value="TreeGrafter"/>
</dbReference>
<dbReference type="SMART" id="SM01362">
    <property type="entry name" value="DUF663"/>
    <property type="match status" value="1"/>
</dbReference>
<feature type="region of interest" description="Disordered" evidence="2">
    <location>
        <begin position="133"/>
        <end position="157"/>
    </location>
</feature>
<dbReference type="InterPro" id="IPR007034">
    <property type="entry name" value="BMS1_TSR1_C"/>
</dbReference>
<comment type="similarity">
    <text evidence="1">Belongs to the TRAFAC class translation factor GTPase superfamily. Bms1-like GTPase family. TSR1 subfamily.</text>
</comment>
<dbReference type="SMART" id="SM00785">
    <property type="entry name" value="AARP2CN"/>
    <property type="match status" value="1"/>
</dbReference>
<dbReference type="GO" id="GO:0005525">
    <property type="term" value="F:GTP binding"/>
    <property type="evidence" value="ECO:0007669"/>
    <property type="project" value="TreeGrafter"/>
</dbReference>
<dbReference type="Pfam" id="PF08142">
    <property type="entry name" value="AARP2CN"/>
    <property type="match status" value="1"/>
</dbReference>
<dbReference type="GO" id="GO:0000462">
    <property type="term" value="P:maturation of SSU-rRNA from tricistronic rRNA transcript (SSU-rRNA, 5.8S rRNA, LSU-rRNA)"/>
    <property type="evidence" value="ECO:0007669"/>
    <property type="project" value="TreeGrafter"/>
</dbReference>
<dbReference type="AlphaFoldDB" id="A0AAV5EFM2"/>
<reference evidence="5" key="2">
    <citation type="submission" date="2021-12" db="EMBL/GenBank/DDBJ databases">
        <title>Resequencing data analysis of finger millet.</title>
        <authorList>
            <person name="Hatakeyama M."/>
            <person name="Aluri S."/>
            <person name="Balachadran M.T."/>
            <person name="Sivarajan S.R."/>
            <person name="Poveda L."/>
            <person name="Shimizu-Inatsugi R."/>
            <person name="Schlapbach R."/>
            <person name="Sreeman S.M."/>
            <person name="Shimizu K.K."/>
        </authorList>
    </citation>
    <scope>NUCLEOTIDE SEQUENCE</scope>
</reference>
<feature type="region of interest" description="Disordered" evidence="2">
    <location>
        <begin position="1"/>
        <end position="47"/>
    </location>
</feature>